<evidence type="ECO:0000313" key="2">
    <source>
        <dbReference type="EMBL" id="GGT40901.1"/>
    </source>
</evidence>
<dbReference type="Proteomes" id="UP000646776">
    <property type="component" value="Unassembled WGS sequence"/>
</dbReference>
<keyword evidence="1" id="KW-0472">Membrane</keyword>
<evidence type="ECO:0000256" key="1">
    <source>
        <dbReference type="SAM" id="Phobius"/>
    </source>
</evidence>
<dbReference type="EMBL" id="BMSA01000003">
    <property type="protein sequence ID" value="GGT40901.1"/>
    <property type="molecule type" value="Genomic_DNA"/>
</dbReference>
<gene>
    <name evidence="2" type="ORF">GCM10010226_16630</name>
</gene>
<keyword evidence="3" id="KW-1185">Reference proteome</keyword>
<sequence>MEDITTHQPASSGRQRPRTWAAVGLVPAAVLVSLGLAVGGFLMGRASADNGGDDKGAADCAKVKDLAATQKAEADSFYNQEGRDDDWLFGTRTYAYLVKQNPECFAADTRAKAQATLDRLESMG</sequence>
<protein>
    <submittedName>
        <fullName evidence="2">Uncharacterized protein</fullName>
    </submittedName>
</protein>
<name>A0A918H6W4_9ACTN</name>
<proteinExistence type="predicted"/>
<feature type="transmembrane region" description="Helical" evidence="1">
    <location>
        <begin position="20"/>
        <end position="42"/>
    </location>
</feature>
<dbReference type="RefSeq" id="WP_189709226.1">
    <property type="nucleotide sequence ID" value="NZ_BMSA01000003.1"/>
</dbReference>
<comment type="caution">
    <text evidence="2">The sequence shown here is derived from an EMBL/GenBank/DDBJ whole genome shotgun (WGS) entry which is preliminary data.</text>
</comment>
<organism evidence="2 3">
    <name type="scientific">Streptomyces phaeofaciens</name>
    <dbReference type="NCBI Taxonomy" id="68254"/>
    <lineage>
        <taxon>Bacteria</taxon>
        <taxon>Bacillati</taxon>
        <taxon>Actinomycetota</taxon>
        <taxon>Actinomycetes</taxon>
        <taxon>Kitasatosporales</taxon>
        <taxon>Streptomycetaceae</taxon>
        <taxon>Streptomyces</taxon>
    </lineage>
</organism>
<accession>A0A918H6W4</accession>
<reference evidence="2" key="2">
    <citation type="submission" date="2020-09" db="EMBL/GenBank/DDBJ databases">
        <authorList>
            <person name="Sun Q."/>
            <person name="Ohkuma M."/>
        </authorList>
    </citation>
    <scope>NUCLEOTIDE SEQUENCE</scope>
    <source>
        <strain evidence="2">JCM 4125</strain>
    </source>
</reference>
<keyword evidence="1" id="KW-1133">Transmembrane helix</keyword>
<reference evidence="2" key="1">
    <citation type="journal article" date="2014" name="Int. J. Syst. Evol. Microbiol.">
        <title>Complete genome sequence of Corynebacterium casei LMG S-19264T (=DSM 44701T), isolated from a smear-ripened cheese.</title>
        <authorList>
            <consortium name="US DOE Joint Genome Institute (JGI-PGF)"/>
            <person name="Walter F."/>
            <person name="Albersmeier A."/>
            <person name="Kalinowski J."/>
            <person name="Ruckert C."/>
        </authorList>
    </citation>
    <scope>NUCLEOTIDE SEQUENCE</scope>
    <source>
        <strain evidence="2">JCM 4125</strain>
    </source>
</reference>
<evidence type="ECO:0000313" key="3">
    <source>
        <dbReference type="Proteomes" id="UP000646776"/>
    </source>
</evidence>
<keyword evidence="1" id="KW-0812">Transmembrane</keyword>
<dbReference type="AlphaFoldDB" id="A0A918H6W4"/>